<organism evidence="8 9">
    <name type="scientific">Leucobacter weissii</name>
    <dbReference type="NCBI Taxonomy" id="1983706"/>
    <lineage>
        <taxon>Bacteria</taxon>
        <taxon>Bacillati</taxon>
        <taxon>Actinomycetota</taxon>
        <taxon>Actinomycetes</taxon>
        <taxon>Micrococcales</taxon>
        <taxon>Microbacteriaceae</taxon>
        <taxon>Leucobacter</taxon>
    </lineage>
</organism>
<dbReference type="PROSITE" id="PS00211">
    <property type="entry name" value="ABC_TRANSPORTER_1"/>
    <property type="match status" value="1"/>
</dbReference>
<gene>
    <name evidence="8" type="ORF">J4H92_07060</name>
</gene>
<comment type="caution">
    <text evidence="8">The sequence shown here is derived from an EMBL/GenBank/DDBJ whole genome shotgun (WGS) entry which is preliminary data.</text>
</comment>
<dbReference type="RefSeq" id="WP_208097471.1">
    <property type="nucleotide sequence ID" value="NZ_JAGDYM010000007.1"/>
</dbReference>
<evidence type="ECO:0000256" key="2">
    <source>
        <dbReference type="ARBA" id="ARBA00022475"/>
    </source>
</evidence>
<dbReference type="AlphaFoldDB" id="A0A939MMV9"/>
<dbReference type="InterPro" id="IPR017871">
    <property type="entry name" value="ABC_transporter-like_CS"/>
</dbReference>
<evidence type="ECO:0000256" key="1">
    <source>
        <dbReference type="ARBA" id="ARBA00022448"/>
    </source>
</evidence>
<dbReference type="PANTHER" id="PTHR42788">
    <property type="entry name" value="TAURINE IMPORT ATP-BINDING PROTEIN-RELATED"/>
    <property type="match status" value="1"/>
</dbReference>
<dbReference type="Proteomes" id="UP000664382">
    <property type="component" value="Unassembled WGS sequence"/>
</dbReference>
<feature type="domain" description="ABC transporter" evidence="7">
    <location>
        <begin position="7"/>
        <end position="221"/>
    </location>
</feature>
<dbReference type="InterPro" id="IPR003593">
    <property type="entry name" value="AAA+_ATPase"/>
</dbReference>
<evidence type="ECO:0000259" key="7">
    <source>
        <dbReference type="PROSITE" id="PS50893"/>
    </source>
</evidence>
<dbReference type="InterPro" id="IPR050166">
    <property type="entry name" value="ABC_transporter_ATP-bind"/>
</dbReference>
<evidence type="ECO:0000313" key="8">
    <source>
        <dbReference type="EMBL" id="MBO1901712.1"/>
    </source>
</evidence>
<dbReference type="GO" id="GO:0016887">
    <property type="term" value="F:ATP hydrolysis activity"/>
    <property type="evidence" value="ECO:0007669"/>
    <property type="project" value="InterPro"/>
</dbReference>
<evidence type="ECO:0000256" key="5">
    <source>
        <dbReference type="ARBA" id="ARBA00022967"/>
    </source>
</evidence>
<dbReference type="GO" id="GO:0005524">
    <property type="term" value="F:ATP binding"/>
    <property type="evidence" value="ECO:0007669"/>
    <property type="project" value="UniProtKB-KW"/>
</dbReference>
<evidence type="ECO:0000313" key="9">
    <source>
        <dbReference type="Proteomes" id="UP000664382"/>
    </source>
</evidence>
<protein>
    <submittedName>
        <fullName evidence="8">ABC transporter ATP-binding protein</fullName>
    </submittedName>
</protein>
<dbReference type="SMART" id="SM00382">
    <property type="entry name" value="AAA"/>
    <property type="match status" value="1"/>
</dbReference>
<keyword evidence="4 8" id="KW-0067">ATP-binding</keyword>
<accession>A0A939MMV9</accession>
<keyword evidence="5" id="KW-1278">Translocase</keyword>
<dbReference type="PANTHER" id="PTHR42788:SF17">
    <property type="entry name" value="ALIPHATIC SULFONATES IMPORT ATP-BINDING PROTEIN SSUB"/>
    <property type="match status" value="1"/>
</dbReference>
<reference evidence="8" key="1">
    <citation type="submission" date="2021-03" db="EMBL/GenBank/DDBJ databases">
        <title>Leucobacter chromiisoli sp. nov., isolated from chromium-containing soil of chemical plant.</title>
        <authorList>
            <person name="Xu Z."/>
        </authorList>
    </citation>
    <scope>NUCLEOTIDE SEQUENCE</scope>
    <source>
        <strain evidence="8">S27</strain>
    </source>
</reference>
<keyword evidence="6" id="KW-0472">Membrane</keyword>
<proteinExistence type="predicted"/>
<sequence length="235" mass="25368">MAARPRIRFRAVDKRFGTESILERLDLTVRSGEFLSIVGRSGTGKSTMLRIVAGLEQPDGGEVRIDGELAVAFQEPRLIPWLSVGRNLTLGLTGRDRAVVAERALAEVGLEDKQRAWPLTLSGGQAQRASLARALARKPDILLLDEPLGAVDALTRLGLQELIGRLRNDHDLTVVMVTHDVDEAVRLSDRVIVLGEGRIQAEVPVPGRGPRHPDDPELAALGGRLLRALGVDGAA</sequence>
<keyword evidence="9" id="KW-1185">Reference proteome</keyword>
<keyword evidence="2" id="KW-1003">Cell membrane</keyword>
<keyword evidence="3" id="KW-0547">Nucleotide-binding</keyword>
<dbReference type="InterPro" id="IPR027417">
    <property type="entry name" value="P-loop_NTPase"/>
</dbReference>
<evidence type="ECO:0000256" key="4">
    <source>
        <dbReference type="ARBA" id="ARBA00022840"/>
    </source>
</evidence>
<dbReference type="Gene3D" id="3.40.50.300">
    <property type="entry name" value="P-loop containing nucleotide triphosphate hydrolases"/>
    <property type="match status" value="1"/>
</dbReference>
<dbReference type="Pfam" id="PF00005">
    <property type="entry name" value="ABC_tran"/>
    <property type="match status" value="1"/>
</dbReference>
<dbReference type="SUPFAM" id="SSF52540">
    <property type="entry name" value="P-loop containing nucleoside triphosphate hydrolases"/>
    <property type="match status" value="1"/>
</dbReference>
<evidence type="ECO:0000256" key="6">
    <source>
        <dbReference type="ARBA" id="ARBA00023136"/>
    </source>
</evidence>
<evidence type="ECO:0000256" key="3">
    <source>
        <dbReference type="ARBA" id="ARBA00022741"/>
    </source>
</evidence>
<dbReference type="EMBL" id="JAGDYM010000007">
    <property type="protein sequence ID" value="MBO1901712.1"/>
    <property type="molecule type" value="Genomic_DNA"/>
</dbReference>
<dbReference type="PROSITE" id="PS50893">
    <property type="entry name" value="ABC_TRANSPORTER_2"/>
    <property type="match status" value="1"/>
</dbReference>
<name>A0A939MMV9_9MICO</name>
<keyword evidence="1" id="KW-0813">Transport</keyword>
<dbReference type="InterPro" id="IPR003439">
    <property type="entry name" value="ABC_transporter-like_ATP-bd"/>
</dbReference>